<evidence type="ECO:0000259" key="12">
    <source>
        <dbReference type="PROSITE" id="PS50011"/>
    </source>
</evidence>
<dbReference type="GO" id="GO:0005524">
    <property type="term" value="F:ATP binding"/>
    <property type="evidence" value="ECO:0007669"/>
    <property type="project" value="UniProtKB-UniRule"/>
</dbReference>
<accession>A0A6P8IJA3</accession>
<reference evidence="14" key="1">
    <citation type="submission" date="2025-08" db="UniProtKB">
        <authorList>
            <consortium name="RefSeq"/>
        </authorList>
    </citation>
    <scope>IDENTIFICATION</scope>
    <source>
        <tissue evidence="14">Tentacle</tissue>
    </source>
</reference>
<feature type="region of interest" description="Disordered" evidence="11">
    <location>
        <begin position="630"/>
        <end position="686"/>
    </location>
</feature>
<dbReference type="SMART" id="SM00220">
    <property type="entry name" value="S_TKc"/>
    <property type="match status" value="1"/>
</dbReference>
<keyword evidence="4 10" id="KW-0547">Nucleotide-binding</keyword>
<keyword evidence="2" id="KW-0723">Serine/threonine-protein kinase</keyword>
<evidence type="ECO:0000256" key="6">
    <source>
        <dbReference type="ARBA" id="ARBA00022840"/>
    </source>
</evidence>
<dbReference type="FunFam" id="1.10.510.10:FF:000029">
    <property type="entry name" value="Homeodomain-interacting protein kinase 2 isoform 1"/>
    <property type="match status" value="1"/>
</dbReference>
<comment type="catalytic activity">
    <reaction evidence="7">
        <text>L-threonyl-[protein] + ATP = O-phospho-L-threonyl-[protein] + ADP + H(+)</text>
        <dbReference type="Rhea" id="RHEA:46608"/>
        <dbReference type="Rhea" id="RHEA-COMP:11060"/>
        <dbReference type="Rhea" id="RHEA-COMP:11605"/>
        <dbReference type="ChEBI" id="CHEBI:15378"/>
        <dbReference type="ChEBI" id="CHEBI:30013"/>
        <dbReference type="ChEBI" id="CHEBI:30616"/>
        <dbReference type="ChEBI" id="CHEBI:61977"/>
        <dbReference type="ChEBI" id="CHEBI:456216"/>
        <dbReference type="EC" id="2.7.11.1"/>
    </reaction>
</comment>
<comment type="similarity">
    <text evidence="9">Belongs to the protein kinase superfamily. CMGC Ser/Thr protein kinase family. HIPK subfamily.</text>
</comment>
<dbReference type="FunCoup" id="A0A6P8IJA3">
    <property type="interactions" value="2948"/>
</dbReference>
<keyword evidence="6 10" id="KW-0067">ATP-binding</keyword>
<organism evidence="13 14">
    <name type="scientific">Actinia tenebrosa</name>
    <name type="common">Australian red waratah sea anemone</name>
    <dbReference type="NCBI Taxonomy" id="6105"/>
    <lineage>
        <taxon>Eukaryota</taxon>
        <taxon>Metazoa</taxon>
        <taxon>Cnidaria</taxon>
        <taxon>Anthozoa</taxon>
        <taxon>Hexacorallia</taxon>
        <taxon>Actiniaria</taxon>
        <taxon>Actiniidae</taxon>
        <taxon>Actinia</taxon>
    </lineage>
</organism>
<evidence type="ECO:0000313" key="14">
    <source>
        <dbReference type="RefSeq" id="XP_031566874.1"/>
    </source>
</evidence>
<evidence type="ECO:0000256" key="2">
    <source>
        <dbReference type="ARBA" id="ARBA00022527"/>
    </source>
</evidence>
<evidence type="ECO:0000256" key="8">
    <source>
        <dbReference type="ARBA" id="ARBA00048679"/>
    </source>
</evidence>
<feature type="compositionally biased region" description="Low complexity" evidence="11">
    <location>
        <begin position="795"/>
        <end position="816"/>
    </location>
</feature>
<evidence type="ECO:0000256" key="11">
    <source>
        <dbReference type="SAM" id="MobiDB-lite"/>
    </source>
</evidence>
<protein>
    <recommendedName>
        <fullName evidence="1">non-specific serine/threonine protein kinase</fullName>
        <ecNumber evidence="1">2.7.11.1</ecNumber>
    </recommendedName>
</protein>
<dbReference type="InterPro" id="IPR011009">
    <property type="entry name" value="Kinase-like_dom_sf"/>
</dbReference>
<evidence type="ECO:0000256" key="7">
    <source>
        <dbReference type="ARBA" id="ARBA00047899"/>
    </source>
</evidence>
<dbReference type="GO" id="GO:0005634">
    <property type="term" value="C:nucleus"/>
    <property type="evidence" value="ECO:0007669"/>
    <property type="project" value="UniProtKB-ARBA"/>
</dbReference>
<proteinExistence type="inferred from homology"/>
<evidence type="ECO:0000256" key="4">
    <source>
        <dbReference type="ARBA" id="ARBA00022741"/>
    </source>
</evidence>
<dbReference type="GeneID" id="116301854"/>
<dbReference type="PROSITE" id="PS00108">
    <property type="entry name" value="PROTEIN_KINASE_ST"/>
    <property type="match status" value="1"/>
</dbReference>
<evidence type="ECO:0000256" key="3">
    <source>
        <dbReference type="ARBA" id="ARBA00022679"/>
    </source>
</evidence>
<feature type="domain" description="Protein kinase" evidence="12">
    <location>
        <begin position="94"/>
        <end position="423"/>
    </location>
</feature>
<evidence type="ECO:0000256" key="10">
    <source>
        <dbReference type="PROSITE-ProRule" id="PRU10141"/>
    </source>
</evidence>
<dbReference type="PROSITE" id="PS50011">
    <property type="entry name" value="PROTEIN_KINASE_DOM"/>
    <property type="match status" value="1"/>
</dbReference>
<dbReference type="InterPro" id="IPR050494">
    <property type="entry name" value="Ser_Thr_dual-spec_kinase"/>
</dbReference>
<evidence type="ECO:0000256" key="1">
    <source>
        <dbReference type="ARBA" id="ARBA00012513"/>
    </source>
</evidence>
<dbReference type="PANTHER" id="PTHR24058:SF17">
    <property type="entry name" value="HOMEODOMAIN INTERACTING PROTEIN KINASE, ISOFORM D"/>
    <property type="match status" value="1"/>
</dbReference>
<evidence type="ECO:0000313" key="13">
    <source>
        <dbReference type="Proteomes" id="UP000515163"/>
    </source>
</evidence>
<dbReference type="InterPro" id="IPR017441">
    <property type="entry name" value="Protein_kinase_ATP_BS"/>
</dbReference>
<evidence type="ECO:0000256" key="9">
    <source>
        <dbReference type="ARBA" id="ARBA00061380"/>
    </source>
</evidence>
<sequence length="1190" mass="131032">MVQTELISHSTGAFSSFNPNQGTNISQCRIQIDTNALRCLTQTLADTYKRCGMNVNEDTVESTATKNEVSSHSNSEGDYKVVLHEELCSATSCYEVLEFLGRGTFGQVLKCWKKGTNELVAIKILKDHPSYARQGQIEISILAKLSAENSEAFNFVRAIECFQHKNHTCLVFEMLQQNLYDYLKQSKFSPLQLKNIRPIVQQVLVALSKLKSLGLIHADLKPENIMLVDPDKQPYRVKVIDFGSATHVSKAVCSTYLQSRYYRAPEVIVGLPFSESIDMWSLGCVIAELFLGWPLYPGSSEYDQIRYISQTQGMPGDYLLNSASKSNRFFKKYVNQNGLLEWKLKSGAEYQRESKIPSKEARKYIFNCLDDIAQVNLSSAVTGNERMAEKIDRYNFVSLLKSMLTIDQEKRITPDEALNHPFITLSHLVEFAHTNVFKMAVKNMEVCCRNRGLGEPVSYSTPTILAYPHATSTPYLSMNLGGLDSMMTQDQIGLARRSDRYVARVNLAMPSLQPMPNVQPRQEFLPAHCTPQRAILCQTDNVSPKKHVFGGQQVQQPLPVVVSMGLPNNNVQLQPSAALYAKVPSAPIPTWPTNRFGSDLSLSSLHHPWTGALGVGGVQPILQDVLQGMDNPSRPMNPPPSGAWRGSDDNGYISAEPSPGLYRMDGDGNAYDRRHDHRRGPGQEPYRPAGSVLFSVMPILQQHSTVPPPVWNGPRIPTGLFPWQLQHSVMQGSHGHHGHVGSSSHAGLRRTLSTPCRNRVGEYRNFFTGDTPRESSPNLFTQDSPCSMVVTKQTSSPIEIPDSPSSLSVITISSSSDEMEPNSLETSTNEPGLAGKDVEGEYDENGDHHEDDNLDGFGDDEEDEEEDDDDDDDCVVTSSFSVGSASPLMNDFSSNQHTSYHDNGIVEDDVVSSTTDIPGMDGYHSDNVCSQENSERNINHPTTQQIGNGCHLHCSDTESADEKGEGQENIGAVGTSHTLHEQSTNNQLHRQASNHAGQQSHSGMDAWTAVRTRPSSLGVFPHYSAQGMPTTGPPYISSALQYAPSQAILVGREQRCCVNDVYQEPVFLLPPAHSQVVQQPLYTGVTGARMSVGPQGMPYTYVTSNTTNPGTFLTPLSQATPLLSHGQAPVQTGLSLNGQSYQGPIPYTNQYQTPVLGGFKTYNMVSNGACTPYGPFVVNTSPSKARMFFP</sequence>
<keyword evidence="3" id="KW-0808">Transferase</keyword>
<dbReference type="OrthoDB" id="10030361at2759"/>
<dbReference type="Pfam" id="PF00069">
    <property type="entry name" value="Pkinase"/>
    <property type="match status" value="1"/>
</dbReference>
<comment type="catalytic activity">
    <reaction evidence="8">
        <text>L-seryl-[protein] + ATP = O-phospho-L-seryl-[protein] + ADP + H(+)</text>
        <dbReference type="Rhea" id="RHEA:17989"/>
        <dbReference type="Rhea" id="RHEA-COMP:9863"/>
        <dbReference type="Rhea" id="RHEA-COMP:11604"/>
        <dbReference type="ChEBI" id="CHEBI:15378"/>
        <dbReference type="ChEBI" id="CHEBI:29999"/>
        <dbReference type="ChEBI" id="CHEBI:30616"/>
        <dbReference type="ChEBI" id="CHEBI:83421"/>
        <dbReference type="ChEBI" id="CHEBI:456216"/>
        <dbReference type="EC" id="2.7.11.1"/>
    </reaction>
</comment>
<dbReference type="GO" id="GO:0004674">
    <property type="term" value="F:protein serine/threonine kinase activity"/>
    <property type="evidence" value="ECO:0007669"/>
    <property type="project" value="UniProtKB-KW"/>
</dbReference>
<dbReference type="GO" id="GO:0005737">
    <property type="term" value="C:cytoplasm"/>
    <property type="evidence" value="ECO:0007669"/>
    <property type="project" value="TreeGrafter"/>
</dbReference>
<dbReference type="AlphaFoldDB" id="A0A6P8IJA3"/>
<dbReference type="Gene3D" id="1.10.510.10">
    <property type="entry name" value="Transferase(Phosphotransferase) domain 1"/>
    <property type="match status" value="1"/>
</dbReference>
<dbReference type="GO" id="GO:0004713">
    <property type="term" value="F:protein tyrosine kinase activity"/>
    <property type="evidence" value="ECO:0007669"/>
    <property type="project" value="TreeGrafter"/>
</dbReference>
<keyword evidence="13" id="KW-1185">Reference proteome</keyword>
<dbReference type="InterPro" id="IPR008271">
    <property type="entry name" value="Ser/Thr_kinase_AS"/>
</dbReference>
<feature type="compositionally biased region" description="Polar residues" evidence="11">
    <location>
        <begin position="774"/>
        <end position="794"/>
    </location>
</feature>
<name>A0A6P8IJA3_ACTTE</name>
<keyword evidence="5" id="KW-0418">Kinase</keyword>
<dbReference type="PANTHER" id="PTHR24058">
    <property type="entry name" value="DUAL SPECIFICITY PROTEIN KINASE"/>
    <property type="match status" value="1"/>
</dbReference>
<dbReference type="KEGG" id="aten:116301854"/>
<dbReference type="CDD" id="cd14211">
    <property type="entry name" value="STKc_HIPK"/>
    <property type="match status" value="1"/>
</dbReference>
<evidence type="ECO:0000256" key="5">
    <source>
        <dbReference type="ARBA" id="ARBA00022777"/>
    </source>
</evidence>
<feature type="compositionally biased region" description="Basic and acidic residues" evidence="11">
    <location>
        <begin position="664"/>
        <end position="674"/>
    </location>
</feature>
<dbReference type="Gene3D" id="3.30.200.20">
    <property type="entry name" value="Phosphorylase Kinase, domain 1"/>
    <property type="match status" value="1"/>
</dbReference>
<feature type="binding site" evidence="10">
    <location>
        <position position="123"/>
    </location>
    <ligand>
        <name>ATP</name>
        <dbReference type="ChEBI" id="CHEBI:30616"/>
    </ligand>
</feature>
<dbReference type="InParanoid" id="A0A6P8IJA3"/>
<dbReference type="EC" id="2.7.11.1" evidence="1"/>
<gene>
    <name evidence="14" type="primary">LOC116301854</name>
</gene>
<dbReference type="Proteomes" id="UP000515163">
    <property type="component" value="Unplaced"/>
</dbReference>
<dbReference type="RefSeq" id="XP_031566874.1">
    <property type="nucleotide sequence ID" value="XM_031711014.1"/>
</dbReference>
<feature type="region of interest" description="Disordered" evidence="11">
    <location>
        <begin position="767"/>
        <end position="907"/>
    </location>
</feature>
<dbReference type="InterPro" id="IPR000719">
    <property type="entry name" value="Prot_kinase_dom"/>
</dbReference>
<dbReference type="SUPFAM" id="SSF56112">
    <property type="entry name" value="Protein kinase-like (PK-like)"/>
    <property type="match status" value="1"/>
</dbReference>
<dbReference type="PROSITE" id="PS00107">
    <property type="entry name" value="PROTEIN_KINASE_ATP"/>
    <property type="match status" value="1"/>
</dbReference>
<feature type="compositionally biased region" description="Acidic residues" evidence="11">
    <location>
        <begin position="852"/>
        <end position="874"/>
    </location>
</feature>